<dbReference type="EMBL" id="JH767170">
    <property type="protein sequence ID" value="EQC31178.1"/>
    <property type="molecule type" value="Genomic_DNA"/>
</dbReference>
<proteinExistence type="inferred from homology"/>
<keyword evidence="4" id="KW-0343">GTPase activation</keyword>
<reference evidence="7 8" key="1">
    <citation type="submission" date="2012-04" db="EMBL/GenBank/DDBJ databases">
        <title>The Genome Sequence of Saprolegnia declina VS20.</title>
        <authorList>
            <consortium name="The Broad Institute Genome Sequencing Platform"/>
            <person name="Russ C."/>
            <person name="Nusbaum C."/>
            <person name="Tyler B."/>
            <person name="van West P."/>
            <person name="Dieguez-Uribeondo J."/>
            <person name="de Bruijn I."/>
            <person name="Tripathy S."/>
            <person name="Jiang R."/>
            <person name="Young S.K."/>
            <person name="Zeng Q."/>
            <person name="Gargeya S."/>
            <person name="Fitzgerald M."/>
            <person name="Haas B."/>
            <person name="Abouelleil A."/>
            <person name="Alvarado L."/>
            <person name="Arachchi H.M."/>
            <person name="Berlin A."/>
            <person name="Chapman S.B."/>
            <person name="Goldberg J."/>
            <person name="Griggs A."/>
            <person name="Gujja S."/>
            <person name="Hansen M."/>
            <person name="Howarth C."/>
            <person name="Imamovic A."/>
            <person name="Larimer J."/>
            <person name="McCowen C."/>
            <person name="Montmayeur A."/>
            <person name="Murphy C."/>
            <person name="Neiman D."/>
            <person name="Pearson M."/>
            <person name="Priest M."/>
            <person name="Roberts A."/>
            <person name="Saif S."/>
            <person name="Shea T."/>
            <person name="Sisk P."/>
            <person name="Sykes S."/>
            <person name="Wortman J."/>
            <person name="Nusbaum C."/>
            <person name="Birren B."/>
        </authorList>
    </citation>
    <scope>NUCLEOTIDE SEQUENCE [LARGE SCALE GENOMIC DNA]</scope>
    <source>
        <strain evidence="7 8">VS20</strain>
    </source>
</reference>
<dbReference type="OMA" id="MALDACW"/>
<name>T0RFW6_SAPDV</name>
<evidence type="ECO:0000259" key="6">
    <source>
        <dbReference type="Pfam" id="PF13890"/>
    </source>
</evidence>
<evidence type="ECO:0000256" key="4">
    <source>
        <dbReference type="ARBA" id="ARBA00022468"/>
    </source>
</evidence>
<keyword evidence="5" id="KW-0963">Cytoplasm</keyword>
<dbReference type="STRING" id="1156394.T0RFW6"/>
<evidence type="ECO:0000256" key="1">
    <source>
        <dbReference type="ARBA" id="ARBA00004496"/>
    </source>
</evidence>
<dbReference type="VEuPathDB" id="FungiDB:SDRG_11104"/>
<comment type="subcellular location">
    <subcellularLocation>
        <location evidence="1">Cytoplasm</location>
    </subcellularLocation>
</comment>
<dbReference type="PANTHER" id="PTHR21422:SF9">
    <property type="entry name" value="RAB3 GTPASE-ACTIVATING PROTEIN CATALYTIC SUBUNIT"/>
    <property type="match status" value="1"/>
</dbReference>
<dbReference type="GO" id="GO:0005096">
    <property type="term" value="F:GTPase activator activity"/>
    <property type="evidence" value="ECO:0007669"/>
    <property type="project" value="UniProtKB-KW"/>
</dbReference>
<sequence length="932" mass="102040">MLDVEEDPTCRFVDFTNETDWERFIAGLEETLRAWVLVEKGAASDGPKARVLPLQQRHYLLVLHTDDAPAPTWTDATRHFTPTMLALANASLDAGDTRSIQRYFGVESHLVLHQFNAAFGLPDADDDTIASISMDATLGVMDHDARTLLSSLIVALGNCNCTLPVFVRLGGDAQYLGAAVPGAHGNIALQFETATVPEVPPAQQCLQGLMDFFQAKLQLPSNVDEAMRDVPGNDLRLGLSAAVGFAYAWHARSPSILHEEDPATPWRDPIDAQLRRNLPFQAVVWGPRLSPLRHLHLAVRWPALREGMFVDNVVHSSLDPVMAPEWSVSPTCQMDQDALPLTTMLRQLVQAFQQLRQAGHAMLVSEMAPSTLGDNPLVTRYQESVPAARAAVAIGAAIGSWVSSTMSVESVRDLVANLFTTPPNDVDVTASSWCTLPKVRHGVVVGQLVSRLAMLLVHQQGINMKCAVWVEFVRLLRETWTTQLLLPWTGIGVDGLLHPADVDPLDGVSMPTPDFHLNLLHQKLQMLNICIARRVRSPLSRRQSRATSDVGSDDSDDEYFDSLQESPAVGVLRRMNDMQSLSDPTQCLNIPKTQDPAPLTEDAAKQQQDILANLGVSAESTLLRQQIQSSSMISDMQAFKAANPGTCLADFIRWYSPRDWLPRDPLDDASDADGVSRFRQGQLSARMHEANVDAPTNVWHRLWATAAPLPAEKQRSLFDPVLEAEKVFDYLDTMSPRGLFYHMLVATLSSLSVLFAHCHDDLPVVAAANALLQDACDKAVSALDDEAIESDGKSTTDDERLVLSALTDDAMEKAVLALQRVEVLVASAASVSHVLDGASIALRNALTSGTSSVRVTSPSDRAVLGSVLWPPALGKPSNPDQREYVLHGVAPRPFYNATDDRSGRHPVIVSRLYALFEEHSVRFATAMADTEF</sequence>
<dbReference type="GeneID" id="19951831"/>
<dbReference type="eggNOG" id="KOG2390">
    <property type="taxonomic scope" value="Eukaryota"/>
</dbReference>
<dbReference type="Proteomes" id="UP000030762">
    <property type="component" value="Unassembled WGS sequence"/>
</dbReference>
<gene>
    <name evidence="7" type="ORF">SDRG_11104</name>
</gene>
<dbReference type="AlphaFoldDB" id="T0RFW6"/>
<feature type="domain" description="Rab3GAP catalytic subunit conserved" evidence="6">
    <location>
        <begin position="566"/>
        <end position="731"/>
    </location>
</feature>
<protein>
    <recommendedName>
        <fullName evidence="3">Rab3 GTPase-activating protein catalytic subunit</fullName>
    </recommendedName>
</protein>
<dbReference type="GO" id="GO:0005737">
    <property type="term" value="C:cytoplasm"/>
    <property type="evidence" value="ECO:0007669"/>
    <property type="project" value="UniProtKB-SubCell"/>
</dbReference>
<dbReference type="Pfam" id="PF13890">
    <property type="entry name" value="Rab3-GTPase_cat"/>
    <property type="match status" value="1"/>
</dbReference>
<dbReference type="InterPro" id="IPR026147">
    <property type="entry name" value="Rab3GAP1_conserved"/>
</dbReference>
<organism evidence="7 8">
    <name type="scientific">Saprolegnia diclina (strain VS20)</name>
    <dbReference type="NCBI Taxonomy" id="1156394"/>
    <lineage>
        <taxon>Eukaryota</taxon>
        <taxon>Sar</taxon>
        <taxon>Stramenopiles</taxon>
        <taxon>Oomycota</taxon>
        <taxon>Saprolegniomycetes</taxon>
        <taxon>Saprolegniales</taxon>
        <taxon>Saprolegniaceae</taxon>
        <taxon>Saprolegnia</taxon>
    </lineage>
</organism>
<dbReference type="InterPro" id="IPR045700">
    <property type="entry name" value="Rab3GAP1"/>
</dbReference>
<accession>T0RFW6</accession>
<evidence type="ECO:0000313" key="7">
    <source>
        <dbReference type="EMBL" id="EQC31178.1"/>
    </source>
</evidence>
<comment type="similarity">
    <text evidence="2">Belongs to the Rab3-GAP catalytic subunit family.</text>
</comment>
<evidence type="ECO:0000256" key="2">
    <source>
        <dbReference type="ARBA" id="ARBA00008856"/>
    </source>
</evidence>
<dbReference type="InParanoid" id="T0RFW6"/>
<evidence type="ECO:0000256" key="3">
    <source>
        <dbReference type="ARBA" id="ARBA00015817"/>
    </source>
</evidence>
<dbReference type="RefSeq" id="XP_008615351.1">
    <property type="nucleotide sequence ID" value="XM_008617129.1"/>
</dbReference>
<dbReference type="OrthoDB" id="17346at2759"/>
<evidence type="ECO:0000256" key="5">
    <source>
        <dbReference type="ARBA" id="ARBA00022490"/>
    </source>
</evidence>
<keyword evidence="8" id="KW-1185">Reference proteome</keyword>
<dbReference type="PANTHER" id="PTHR21422">
    <property type="entry name" value="RAB3 GTPASE-ACTIVATING PROTEIN CATALYTIC SUBUNIT"/>
    <property type="match status" value="1"/>
</dbReference>
<evidence type="ECO:0000313" key="8">
    <source>
        <dbReference type="Proteomes" id="UP000030762"/>
    </source>
</evidence>